<dbReference type="EMBL" id="UINC01002919">
    <property type="protein sequence ID" value="SVA01592.1"/>
    <property type="molecule type" value="Genomic_DNA"/>
</dbReference>
<evidence type="ECO:0000313" key="8">
    <source>
        <dbReference type="EMBL" id="SVA01592.1"/>
    </source>
</evidence>
<feature type="transmembrane region" description="Helical" evidence="5">
    <location>
        <begin position="250"/>
        <end position="267"/>
    </location>
</feature>
<feature type="transmembrane region" description="Helical" evidence="5">
    <location>
        <begin position="171"/>
        <end position="194"/>
    </location>
</feature>
<feature type="domain" description="NfeD integral membrane" evidence="7">
    <location>
        <begin position="180"/>
        <end position="288"/>
    </location>
</feature>
<proteinExistence type="predicted"/>
<evidence type="ECO:0000256" key="3">
    <source>
        <dbReference type="ARBA" id="ARBA00022989"/>
    </source>
</evidence>
<dbReference type="InterPro" id="IPR012340">
    <property type="entry name" value="NA-bd_OB-fold"/>
</dbReference>
<evidence type="ECO:0000259" key="7">
    <source>
        <dbReference type="Pfam" id="PF24961"/>
    </source>
</evidence>
<reference evidence="8" key="1">
    <citation type="submission" date="2018-05" db="EMBL/GenBank/DDBJ databases">
        <authorList>
            <person name="Lanie J.A."/>
            <person name="Ng W.-L."/>
            <person name="Kazmierczak K.M."/>
            <person name="Andrzejewski T.M."/>
            <person name="Davidsen T.M."/>
            <person name="Wayne K.J."/>
            <person name="Tettelin H."/>
            <person name="Glass J.I."/>
            <person name="Rusch D."/>
            <person name="Podicherti R."/>
            <person name="Tsui H.-C.T."/>
            <person name="Winkler M.E."/>
        </authorList>
    </citation>
    <scope>NUCLEOTIDE SEQUENCE</scope>
</reference>
<name>A0A381SBX4_9ZZZZ</name>
<evidence type="ECO:0000256" key="1">
    <source>
        <dbReference type="ARBA" id="ARBA00004141"/>
    </source>
</evidence>
<dbReference type="Pfam" id="PF01957">
    <property type="entry name" value="NfeD"/>
    <property type="match status" value="1"/>
</dbReference>
<feature type="domain" description="NfeD-like C-terminal" evidence="6">
    <location>
        <begin position="308"/>
        <end position="364"/>
    </location>
</feature>
<sequence length="383" mass="39996">PVLVGMMADTLRSVDPDRTVAIVFQVNSTASVVPVDELLVLADLIVGAPVPVSFWVGPSKARATGPIAQLVALGDDVGIAPGARLGATGESFLPAGSYDPAFGPTTGDLRDRTVGYQEAIDLGLARPAPVLLEHLVGVPGFEVHTVAEKDGPSVQPVTPTRFHQLNVVDQFFHTVASPPVAYLLLLVGLGLLVFELYTAGVGIAGVIGAVSFLLATYGLGVLPARGWAVGLVVLAFLGYAIDVQAGVPRTWSVIGTVSLVVGSVFLFDGVSLSWITFGVGVVGTGMGMVGGMPAMVRTRFSTPTIGREWMVGETGHAVERLSPNGTVSVRDAVWRATTNRATPLEPGDELRVVAIDGLWLEVEPLEGAARDYRRRGGDASQDT</sequence>
<gene>
    <name evidence="8" type="ORF">METZ01_LOCUS54446</name>
</gene>
<feature type="transmembrane region" description="Helical" evidence="5">
    <location>
        <begin position="226"/>
        <end position="243"/>
    </location>
</feature>
<evidence type="ECO:0000259" key="6">
    <source>
        <dbReference type="Pfam" id="PF01957"/>
    </source>
</evidence>
<dbReference type="InterPro" id="IPR052165">
    <property type="entry name" value="Membrane_assoc_protease"/>
</dbReference>
<evidence type="ECO:0000256" key="5">
    <source>
        <dbReference type="SAM" id="Phobius"/>
    </source>
</evidence>
<keyword evidence="4 5" id="KW-0472">Membrane</keyword>
<feature type="transmembrane region" description="Helical" evidence="5">
    <location>
        <begin position="273"/>
        <end position="296"/>
    </location>
</feature>
<evidence type="ECO:0000256" key="2">
    <source>
        <dbReference type="ARBA" id="ARBA00022692"/>
    </source>
</evidence>
<dbReference type="SUPFAM" id="SSF141322">
    <property type="entry name" value="NfeD domain-like"/>
    <property type="match status" value="1"/>
</dbReference>
<dbReference type="PANTHER" id="PTHR33507:SF3">
    <property type="entry name" value="INNER MEMBRANE PROTEIN YBBJ"/>
    <property type="match status" value="1"/>
</dbReference>
<comment type="subcellular location">
    <subcellularLocation>
        <location evidence="1">Membrane</location>
        <topology evidence="1">Multi-pass membrane protein</topology>
    </subcellularLocation>
</comment>
<dbReference type="PANTHER" id="PTHR33507">
    <property type="entry name" value="INNER MEMBRANE PROTEIN YBBJ"/>
    <property type="match status" value="1"/>
</dbReference>
<dbReference type="GO" id="GO:0005886">
    <property type="term" value="C:plasma membrane"/>
    <property type="evidence" value="ECO:0007669"/>
    <property type="project" value="TreeGrafter"/>
</dbReference>
<dbReference type="Gene3D" id="2.40.50.140">
    <property type="entry name" value="Nucleic acid-binding proteins"/>
    <property type="match status" value="1"/>
</dbReference>
<dbReference type="InterPro" id="IPR056739">
    <property type="entry name" value="NfeD_membrane"/>
</dbReference>
<accession>A0A381SBX4</accession>
<feature type="non-terminal residue" evidence="8">
    <location>
        <position position="1"/>
    </location>
</feature>
<keyword evidence="3 5" id="KW-1133">Transmembrane helix</keyword>
<evidence type="ECO:0000256" key="4">
    <source>
        <dbReference type="ARBA" id="ARBA00023136"/>
    </source>
</evidence>
<protein>
    <submittedName>
        <fullName evidence="8">Uncharacterized protein</fullName>
    </submittedName>
</protein>
<keyword evidence="2 5" id="KW-0812">Transmembrane</keyword>
<dbReference type="AlphaFoldDB" id="A0A381SBX4"/>
<dbReference type="Pfam" id="PF24961">
    <property type="entry name" value="NfeD_membrane"/>
    <property type="match status" value="1"/>
</dbReference>
<dbReference type="InterPro" id="IPR002810">
    <property type="entry name" value="NfeD-like_C"/>
</dbReference>
<organism evidence="8">
    <name type="scientific">marine metagenome</name>
    <dbReference type="NCBI Taxonomy" id="408172"/>
    <lineage>
        <taxon>unclassified sequences</taxon>
        <taxon>metagenomes</taxon>
        <taxon>ecological metagenomes</taxon>
    </lineage>
</organism>
<feature type="transmembrane region" description="Helical" evidence="5">
    <location>
        <begin position="201"/>
        <end position="220"/>
    </location>
</feature>